<keyword evidence="1" id="KW-1015">Disulfide bond</keyword>
<feature type="transmembrane region" description="Helical" evidence="2">
    <location>
        <begin position="198"/>
        <end position="219"/>
    </location>
</feature>
<evidence type="ECO:0000313" key="5">
    <source>
        <dbReference type="EMBL" id="KFO23346.1"/>
    </source>
</evidence>
<comment type="caution">
    <text evidence="1">Lacks conserved residue(s) required for the propagation of feature annotation.</text>
</comment>
<reference evidence="5 6" key="1">
    <citation type="submission" date="2013-11" db="EMBL/GenBank/DDBJ databases">
        <title>The Damaraland mole rat (Fukomys damarensis) genome and evolution of African mole rats.</title>
        <authorList>
            <person name="Gladyshev V.N."/>
            <person name="Fang X."/>
        </authorList>
    </citation>
    <scope>NUCLEOTIDE SEQUENCE [LARGE SCALE GENOMIC DNA]</scope>
    <source>
        <tissue evidence="5">Liver</tissue>
    </source>
</reference>
<evidence type="ECO:0000256" key="3">
    <source>
        <dbReference type="SAM" id="SignalP"/>
    </source>
</evidence>
<keyword evidence="3" id="KW-0732">Signal</keyword>
<evidence type="ECO:0000256" key="2">
    <source>
        <dbReference type="SAM" id="Phobius"/>
    </source>
</evidence>
<dbReference type="PANTHER" id="PTHR15926">
    <property type="entry name" value="ALL-TRANS RETINOIC ACID-INDUCED DIFFERENTIATION FACTOR"/>
    <property type="match status" value="1"/>
</dbReference>
<dbReference type="GO" id="GO:0045669">
    <property type="term" value="P:positive regulation of osteoblast differentiation"/>
    <property type="evidence" value="ECO:0007669"/>
    <property type="project" value="TreeGrafter"/>
</dbReference>
<proteinExistence type="predicted"/>
<sequence length="229" mass="24882">MVPREPSDRTYLVRWAAALLLTLGVESALALPEVCTQCPGSVQNLSKVALYCKESPILMVQARCCMDQKGTILGLDLQNCSLKDPGPNFPQAYTAVVIDLHTNPLVGDLGNTFRGFTQLETLLLPQAVSCPGGRNAWEHVNSYVNYKICQGQKNLCNNTGEPEMCPENGSCLPDGPGLSQCICTDGSHGYKCMRQGSFPVLMFFGILGSTTFSISLLLWGTQRRKAKTS</sequence>
<dbReference type="Proteomes" id="UP000028990">
    <property type="component" value="Unassembled WGS sequence"/>
</dbReference>
<dbReference type="InterPro" id="IPR042350">
    <property type="entry name" value="ATRAID"/>
</dbReference>
<protein>
    <submittedName>
        <fullName evidence="5">Apoptosis-related protein 3</fullName>
    </submittedName>
</protein>
<keyword evidence="2" id="KW-1133">Transmembrane helix</keyword>
<keyword evidence="1" id="KW-0245">EGF-like domain</keyword>
<feature type="domain" description="EGF-like" evidence="4">
    <location>
        <begin position="152"/>
        <end position="193"/>
    </location>
</feature>
<evidence type="ECO:0000313" key="6">
    <source>
        <dbReference type="Proteomes" id="UP000028990"/>
    </source>
</evidence>
<dbReference type="AlphaFoldDB" id="A0A091DKM0"/>
<dbReference type="STRING" id="885580.ENSFDAP00000021117"/>
<gene>
    <name evidence="5" type="ORF">H920_15247</name>
</gene>
<organism evidence="5 6">
    <name type="scientific">Fukomys damarensis</name>
    <name type="common">Damaraland mole rat</name>
    <name type="synonym">Cryptomys damarensis</name>
    <dbReference type="NCBI Taxonomy" id="885580"/>
    <lineage>
        <taxon>Eukaryota</taxon>
        <taxon>Metazoa</taxon>
        <taxon>Chordata</taxon>
        <taxon>Craniata</taxon>
        <taxon>Vertebrata</taxon>
        <taxon>Euteleostomi</taxon>
        <taxon>Mammalia</taxon>
        <taxon>Eutheria</taxon>
        <taxon>Euarchontoglires</taxon>
        <taxon>Glires</taxon>
        <taxon>Rodentia</taxon>
        <taxon>Hystricomorpha</taxon>
        <taxon>Bathyergidae</taxon>
        <taxon>Fukomys</taxon>
    </lineage>
</organism>
<feature type="disulfide bond" evidence="1">
    <location>
        <begin position="183"/>
        <end position="192"/>
    </location>
</feature>
<keyword evidence="2" id="KW-0472">Membrane</keyword>
<feature type="signal peptide" evidence="3">
    <location>
        <begin position="1"/>
        <end position="30"/>
    </location>
</feature>
<dbReference type="InterPro" id="IPR000742">
    <property type="entry name" value="EGF"/>
</dbReference>
<dbReference type="PROSITE" id="PS50026">
    <property type="entry name" value="EGF_3"/>
    <property type="match status" value="1"/>
</dbReference>
<dbReference type="PANTHER" id="PTHR15926:SF1">
    <property type="entry name" value="ALL-TRANS RETINOIC ACID-INDUCED DIFFERENTIATION FACTOR"/>
    <property type="match status" value="1"/>
</dbReference>
<keyword evidence="2" id="KW-0812">Transmembrane</keyword>
<dbReference type="OrthoDB" id="9989713at2759"/>
<dbReference type="PROSITE" id="PS00022">
    <property type="entry name" value="EGF_1"/>
    <property type="match status" value="1"/>
</dbReference>
<evidence type="ECO:0000256" key="1">
    <source>
        <dbReference type="PROSITE-ProRule" id="PRU00076"/>
    </source>
</evidence>
<dbReference type="eggNOG" id="ENOG502S1YR">
    <property type="taxonomic scope" value="Eukaryota"/>
</dbReference>
<name>A0A091DKM0_FUKDA</name>
<dbReference type="EMBL" id="KN123775">
    <property type="protein sequence ID" value="KFO23346.1"/>
    <property type="molecule type" value="Genomic_DNA"/>
</dbReference>
<accession>A0A091DKM0</accession>
<feature type="chain" id="PRO_5001871758" evidence="3">
    <location>
        <begin position="31"/>
        <end position="229"/>
    </location>
</feature>
<evidence type="ECO:0000259" key="4">
    <source>
        <dbReference type="PROSITE" id="PS50026"/>
    </source>
</evidence>
<keyword evidence="6" id="KW-1185">Reference proteome</keyword>